<gene>
    <name evidence="5" type="ORF">COV10_04340</name>
</gene>
<evidence type="ECO:0000256" key="3">
    <source>
        <dbReference type="ARBA" id="ARBA00023163"/>
    </source>
</evidence>
<evidence type="ECO:0000256" key="2">
    <source>
        <dbReference type="ARBA" id="ARBA00023125"/>
    </source>
</evidence>
<dbReference type="InterPro" id="IPR051081">
    <property type="entry name" value="HTH_MetalResp_TranReg"/>
</dbReference>
<dbReference type="GO" id="GO:0003677">
    <property type="term" value="F:DNA binding"/>
    <property type="evidence" value="ECO:0007669"/>
    <property type="project" value="UniProtKB-KW"/>
</dbReference>
<dbReference type="Gene3D" id="1.10.10.10">
    <property type="entry name" value="Winged helix-like DNA-binding domain superfamily/Winged helix DNA-binding domain"/>
    <property type="match status" value="1"/>
</dbReference>
<dbReference type="PRINTS" id="PR00778">
    <property type="entry name" value="HTHARSR"/>
</dbReference>
<dbReference type="EMBL" id="PCYI01000028">
    <property type="protein sequence ID" value="PIR44526.1"/>
    <property type="molecule type" value="Genomic_DNA"/>
</dbReference>
<evidence type="ECO:0000313" key="5">
    <source>
        <dbReference type="EMBL" id="PIR44526.1"/>
    </source>
</evidence>
<dbReference type="InterPro" id="IPR036390">
    <property type="entry name" value="WH_DNA-bd_sf"/>
</dbReference>
<accession>A0A2H0RDR8</accession>
<dbReference type="AlphaFoldDB" id="A0A2H0RDR8"/>
<evidence type="ECO:0000256" key="1">
    <source>
        <dbReference type="ARBA" id="ARBA00023015"/>
    </source>
</evidence>
<dbReference type="SMART" id="SM00418">
    <property type="entry name" value="HTH_ARSR"/>
    <property type="match status" value="1"/>
</dbReference>
<dbReference type="InterPro" id="IPR036388">
    <property type="entry name" value="WH-like_DNA-bd_sf"/>
</dbReference>
<evidence type="ECO:0000313" key="6">
    <source>
        <dbReference type="Proteomes" id="UP000228767"/>
    </source>
</evidence>
<protein>
    <recommendedName>
        <fullName evidence="4">HTH arsR-type domain-containing protein</fullName>
    </recommendedName>
</protein>
<keyword evidence="1" id="KW-0805">Transcription regulation</keyword>
<feature type="domain" description="HTH arsR-type" evidence="4">
    <location>
        <begin position="7"/>
        <end position="97"/>
    </location>
</feature>
<keyword evidence="3" id="KW-0804">Transcription</keyword>
<dbReference type="InterPro" id="IPR011991">
    <property type="entry name" value="ArsR-like_HTH"/>
</dbReference>
<dbReference type="PROSITE" id="PS50987">
    <property type="entry name" value="HTH_ARSR_2"/>
    <property type="match status" value="1"/>
</dbReference>
<sequence>MNYKKYQLTPDITKKARLLSLAGDETRIRILCLMFEYGEACVTDIAESLGSSVANISNHLQPMKDNGYFISERMGNNVCYKLVDNEFNKSLKKIICD</sequence>
<proteinExistence type="predicted"/>
<dbReference type="InterPro" id="IPR001845">
    <property type="entry name" value="HTH_ArsR_DNA-bd_dom"/>
</dbReference>
<dbReference type="Pfam" id="PF01022">
    <property type="entry name" value="HTH_5"/>
    <property type="match status" value="1"/>
</dbReference>
<dbReference type="PANTHER" id="PTHR33154">
    <property type="entry name" value="TRANSCRIPTIONAL REGULATOR, ARSR FAMILY"/>
    <property type="match status" value="1"/>
</dbReference>
<keyword evidence="2" id="KW-0238">DNA-binding</keyword>
<comment type="caution">
    <text evidence="5">The sequence shown here is derived from an EMBL/GenBank/DDBJ whole genome shotgun (WGS) entry which is preliminary data.</text>
</comment>
<evidence type="ECO:0000259" key="4">
    <source>
        <dbReference type="PROSITE" id="PS50987"/>
    </source>
</evidence>
<organism evidence="5 6">
    <name type="scientific">Candidatus Vogelbacteria bacterium CG10_big_fil_rev_8_21_14_0_10_51_16</name>
    <dbReference type="NCBI Taxonomy" id="1975045"/>
    <lineage>
        <taxon>Bacteria</taxon>
        <taxon>Candidatus Vogeliibacteriota</taxon>
    </lineage>
</organism>
<dbReference type="Proteomes" id="UP000228767">
    <property type="component" value="Unassembled WGS sequence"/>
</dbReference>
<dbReference type="GO" id="GO:0003700">
    <property type="term" value="F:DNA-binding transcription factor activity"/>
    <property type="evidence" value="ECO:0007669"/>
    <property type="project" value="InterPro"/>
</dbReference>
<dbReference type="NCBIfam" id="NF033788">
    <property type="entry name" value="HTH_metalloreg"/>
    <property type="match status" value="1"/>
</dbReference>
<dbReference type="PANTHER" id="PTHR33154:SF18">
    <property type="entry name" value="ARSENICAL RESISTANCE OPERON REPRESSOR"/>
    <property type="match status" value="1"/>
</dbReference>
<reference evidence="5 6" key="1">
    <citation type="submission" date="2017-09" db="EMBL/GenBank/DDBJ databases">
        <title>Depth-based differentiation of microbial function through sediment-hosted aquifers and enrichment of novel symbionts in the deep terrestrial subsurface.</title>
        <authorList>
            <person name="Probst A.J."/>
            <person name="Ladd B."/>
            <person name="Jarett J.K."/>
            <person name="Geller-Mcgrath D.E."/>
            <person name="Sieber C.M."/>
            <person name="Emerson J.B."/>
            <person name="Anantharaman K."/>
            <person name="Thomas B.C."/>
            <person name="Malmstrom R."/>
            <person name="Stieglmeier M."/>
            <person name="Klingl A."/>
            <person name="Woyke T."/>
            <person name="Ryan C.M."/>
            <person name="Banfield J.F."/>
        </authorList>
    </citation>
    <scope>NUCLEOTIDE SEQUENCE [LARGE SCALE GENOMIC DNA]</scope>
    <source>
        <strain evidence="5">CG10_big_fil_rev_8_21_14_0_10_51_16</strain>
    </source>
</reference>
<dbReference type="SUPFAM" id="SSF46785">
    <property type="entry name" value="Winged helix' DNA-binding domain"/>
    <property type="match status" value="1"/>
</dbReference>
<name>A0A2H0RDR8_9BACT</name>
<dbReference type="CDD" id="cd00090">
    <property type="entry name" value="HTH_ARSR"/>
    <property type="match status" value="1"/>
</dbReference>